<evidence type="ECO:0000256" key="11">
    <source>
        <dbReference type="ARBA" id="ARBA00023212"/>
    </source>
</evidence>
<evidence type="ECO:0000256" key="9">
    <source>
        <dbReference type="ARBA" id="ARBA00022842"/>
    </source>
</evidence>
<dbReference type="Proteomes" id="UP000580250">
    <property type="component" value="Unassembled WGS sequence"/>
</dbReference>
<name>A0A6V7UX74_MELEN</name>
<dbReference type="Pfam" id="PF00091">
    <property type="entry name" value="Tubulin"/>
    <property type="match status" value="1"/>
</dbReference>
<dbReference type="GO" id="GO:0046872">
    <property type="term" value="F:metal ion binding"/>
    <property type="evidence" value="ECO:0007669"/>
    <property type="project" value="UniProtKB-KW"/>
</dbReference>
<sequence>MPAGGKMREVVSLHVGQAGVQIGNACWELYCLEHGIQPDGRMPADDTVGIEDHSYNTFFSETPSGKHVPRAIFIDLEPTVIDEIRTGTYRQLFHPEQRKDSLKEYIFYCAVITGKEDAANNYARGHYTIGKELIDATMDRIRRTAEHCNSLQGFLIFHSFGGGTGSGFTSMMMERLSADFGKKCKLQFSVYPAPQISTSMVEPYNSVLSTHTTLEHSDCSFLVDNEAIYEICRKNLDIHRPTYTNLNRLIAQVVSSITASLRFDGALNVDLTEFQTNLVPYPRIHFPLATYSPSFLRKKHFMNI</sequence>
<evidence type="ECO:0000256" key="5">
    <source>
        <dbReference type="ARBA" id="ARBA00022701"/>
    </source>
</evidence>
<comment type="subunit">
    <text evidence="13">Dimer of alpha and beta chains. A typical microtubule is a hollow water-filled tube with an outer diameter of 25 nm and an inner diameter of 15 nM. Alpha-beta heterodimers associate head-to-tail to form protofilaments running lengthwise along the microtubule wall with the beta-tubulin subunit facing the microtubule plus end conferring a structural polarity. Microtubules usually have 13 protofilaments but different protofilament numbers can be found in some organisms and specialized cells.</text>
</comment>
<keyword evidence="10 13" id="KW-0342">GTP-binding</keyword>
<comment type="similarity">
    <text evidence="3 13">Belongs to the tubulin family.</text>
</comment>
<dbReference type="PRINTS" id="PR01162">
    <property type="entry name" value="ALPHATUBULIN"/>
</dbReference>
<evidence type="ECO:0000256" key="3">
    <source>
        <dbReference type="ARBA" id="ARBA00009636"/>
    </source>
</evidence>
<dbReference type="InterPro" id="IPR008280">
    <property type="entry name" value="Tub_FtsZ_C"/>
</dbReference>
<organism evidence="15 16">
    <name type="scientific">Meloidogyne enterolobii</name>
    <name type="common">Root-knot nematode worm</name>
    <name type="synonym">Meloidogyne mayaguensis</name>
    <dbReference type="NCBI Taxonomy" id="390850"/>
    <lineage>
        <taxon>Eukaryota</taxon>
        <taxon>Metazoa</taxon>
        <taxon>Ecdysozoa</taxon>
        <taxon>Nematoda</taxon>
        <taxon>Chromadorea</taxon>
        <taxon>Rhabditida</taxon>
        <taxon>Tylenchina</taxon>
        <taxon>Tylenchomorpha</taxon>
        <taxon>Tylenchoidea</taxon>
        <taxon>Meloidogynidae</taxon>
        <taxon>Meloidogyninae</taxon>
        <taxon>Meloidogyne</taxon>
    </lineage>
</organism>
<evidence type="ECO:0000313" key="16">
    <source>
        <dbReference type="Proteomes" id="UP000580250"/>
    </source>
</evidence>
<keyword evidence="6" id="KW-0479">Metal-binding</keyword>
<dbReference type="InterPro" id="IPR000217">
    <property type="entry name" value="Tubulin"/>
</dbReference>
<dbReference type="Gene3D" id="3.40.50.1440">
    <property type="entry name" value="Tubulin/FtsZ, GTPase domain"/>
    <property type="match status" value="1"/>
</dbReference>
<keyword evidence="5 13" id="KW-0493">Microtubule</keyword>
<evidence type="ECO:0000256" key="13">
    <source>
        <dbReference type="RuleBase" id="RU000352"/>
    </source>
</evidence>
<evidence type="ECO:0000256" key="12">
    <source>
        <dbReference type="ARBA" id="ARBA00049117"/>
    </source>
</evidence>
<dbReference type="FunFam" id="3.40.50.1440:FF:000007">
    <property type="entry name" value="Tubulin alpha chain"/>
    <property type="match status" value="1"/>
</dbReference>
<accession>A0A6V7UX74</accession>
<feature type="domain" description="Tubulin/FtsZ GTPase" evidence="14">
    <location>
        <begin position="55"/>
        <end position="265"/>
    </location>
</feature>
<comment type="cofactor">
    <cofactor evidence="1">
        <name>Mg(2+)</name>
        <dbReference type="ChEBI" id="CHEBI:18420"/>
    </cofactor>
</comment>
<dbReference type="SUPFAM" id="SSF55307">
    <property type="entry name" value="Tubulin C-terminal domain-like"/>
    <property type="match status" value="1"/>
</dbReference>
<keyword evidence="8" id="KW-0378">Hydrolase</keyword>
<dbReference type="InterPro" id="IPR002452">
    <property type="entry name" value="Alpha_tubulin"/>
</dbReference>
<dbReference type="AlphaFoldDB" id="A0A6V7UX74"/>
<dbReference type="EMBL" id="CAJEWN010000124">
    <property type="protein sequence ID" value="CAD2167117.1"/>
    <property type="molecule type" value="Genomic_DNA"/>
</dbReference>
<dbReference type="GO" id="GO:0016787">
    <property type="term" value="F:hydrolase activity"/>
    <property type="evidence" value="ECO:0007669"/>
    <property type="project" value="UniProtKB-KW"/>
</dbReference>
<evidence type="ECO:0000256" key="7">
    <source>
        <dbReference type="ARBA" id="ARBA00022741"/>
    </source>
</evidence>
<dbReference type="SUPFAM" id="SSF52490">
    <property type="entry name" value="Tubulin nucleotide-binding domain-like"/>
    <property type="match status" value="1"/>
</dbReference>
<evidence type="ECO:0000256" key="1">
    <source>
        <dbReference type="ARBA" id="ARBA00001946"/>
    </source>
</evidence>
<evidence type="ECO:0000256" key="4">
    <source>
        <dbReference type="ARBA" id="ARBA00022490"/>
    </source>
</evidence>
<comment type="catalytic activity">
    <reaction evidence="12">
        <text>GTP + H2O = GDP + phosphate + H(+)</text>
        <dbReference type="Rhea" id="RHEA:19669"/>
        <dbReference type="ChEBI" id="CHEBI:15377"/>
        <dbReference type="ChEBI" id="CHEBI:15378"/>
        <dbReference type="ChEBI" id="CHEBI:37565"/>
        <dbReference type="ChEBI" id="CHEBI:43474"/>
        <dbReference type="ChEBI" id="CHEBI:58189"/>
    </reaction>
    <physiologicalReaction direction="left-to-right" evidence="12">
        <dbReference type="Rhea" id="RHEA:19670"/>
    </physiologicalReaction>
</comment>
<dbReference type="InterPro" id="IPR017975">
    <property type="entry name" value="Tubulin_CS"/>
</dbReference>
<keyword evidence="7 13" id="KW-0547">Nucleotide-binding</keyword>
<keyword evidence="11" id="KW-0206">Cytoskeleton</keyword>
<dbReference type="InterPro" id="IPR003008">
    <property type="entry name" value="Tubulin_FtsZ_GTPase"/>
</dbReference>
<comment type="caution">
    <text evidence="15">The sequence shown here is derived from an EMBL/GenBank/DDBJ whole genome shotgun (WGS) entry which is preliminary data.</text>
</comment>
<dbReference type="PANTHER" id="PTHR11588">
    <property type="entry name" value="TUBULIN"/>
    <property type="match status" value="1"/>
</dbReference>
<keyword evidence="9" id="KW-0460">Magnesium</keyword>
<evidence type="ECO:0000256" key="2">
    <source>
        <dbReference type="ARBA" id="ARBA00004245"/>
    </source>
</evidence>
<dbReference type="GO" id="GO:0007017">
    <property type="term" value="P:microtubule-based process"/>
    <property type="evidence" value="ECO:0007669"/>
    <property type="project" value="InterPro"/>
</dbReference>
<dbReference type="GO" id="GO:0005874">
    <property type="term" value="C:microtubule"/>
    <property type="evidence" value="ECO:0007669"/>
    <property type="project" value="UniProtKB-KW"/>
</dbReference>
<comment type="function">
    <text evidence="13">Tubulin is the major constituent of microtubules, a cylinder consisting of laterally associated linear protofilaments composed of alpha- and beta-tubulin heterodimers. Microtubules grow by the addition of GTP-tubulin dimers to the microtubule end, where a stabilizing cap forms. Below the cap, tubulin dimers are in GDP-bound state, owing to GTPase activity of alpha-tubulin.</text>
</comment>
<protein>
    <recommendedName>
        <fullName evidence="13">Tubulin alpha chain</fullName>
    </recommendedName>
</protein>
<evidence type="ECO:0000256" key="8">
    <source>
        <dbReference type="ARBA" id="ARBA00022801"/>
    </source>
</evidence>
<dbReference type="GO" id="GO:0005525">
    <property type="term" value="F:GTP binding"/>
    <property type="evidence" value="ECO:0007669"/>
    <property type="project" value="UniProtKB-UniRule"/>
</dbReference>
<dbReference type="InterPro" id="IPR036525">
    <property type="entry name" value="Tubulin/FtsZ_GTPase_sf"/>
</dbReference>
<gene>
    <name evidence="15" type="ORF">MENT_LOCUS18392</name>
</gene>
<dbReference type="SMART" id="SM00864">
    <property type="entry name" value="Tubulin"/>
    <property type="match status" value="1"/>
</dbReference>
<dbReference type="PRINTS" id="PR01161">
    <property type="entry name" value="TUBULIN"/>
</dbReference>
<evidence type="ECO:0000259" key="14">
    <source>
        <dbReference type="SMART" id="SM00864"/>
    </source>
</evidence>
<reference evidence="15 16" key="1">
    <citation type="submission" date="2020-08" db="EMBL/GenBank/DDBJ databases">
        <authorList>
            <person name="Koutsovoulos G."/>
            <person name="Danchin GJ E."/>
        </authorList>
    </citation>
    <scope>NUCLEOTIDE SEQUENCE [LARGE SCALE GENOMIC DNA]</scope>
</reference>
<evidence type="ECO:0000256" key="10">
    <source>
        <dbReference type="ARBA" id="ARBA00023134"/>
    </source>
</evidence>
<dbReference type="GO" id="GO:0005200">
    <property type="term" value="F:structural constituent of cytoskeleton"/>
    <property type="evidence" value="ECO:0007669"/>
    <property type="project" value="InterPro"/>
</dbReference>
<evidence type="ECO:0000256" key="6">
    <source>
        <dbReference type="ARBA" id="ARBA00022723"/>
    </source>
</evidence>
<proteinExistence type="inferred from homology"/>
<evidence type="ECO:0000313" key="15">
    <source>
        <dbReference type="EMBL" id="CAD2167117.1"/>
    </source>
</evidence>
<dbReference type="CDD" id="cd02186">
    <property type="entry name" value="alpha_tubulin"/>
    <property type="match status" value="1"/>
</dbReference>
<keyword evidence="4" id="KW-0963">Cytoplasm</keyword>
<dbReference type="PROSITE" id="PS00227">
    <property type="entry name" value="TUBULIN"/>
    <property type="match status" value="1"/>
</dbReference>
<dbReference type="OrthoDB" id="1662883at2759"/>
<comment type="subcellular location">
    <subcellularLocation>
        <location evidence="2">Cytoplasm</location>
        <location evidence="2">Cytoskeleton</location>
    </subcellularLocation>
</comment>